<accession>A0A392UUM1</accession>
<sequence>VSSEARIPGYDIPLNTVLPETQPINVSSSTSPDTAELDKEAETIIKEGIARFGQSPNPDAVAEHLFQNKQVPDLS</sequence>
<dbReference type="EMBL" id="LXQA010954468">
    <property type="protein sequence ID" value="MCI78601.1"/>
    <property type="molecule type" value="Genomic_DNA"/>
</dbReference>
<dbReference type="AlphaFoldDB" id="A0A392UUM1"/>
<proteinExistence type="predicted"/>
<feature type="non-terminal residue" evidence="1">
    <location>
        <position position="1"/>
    </location>
</feature>
<evidence type="ECO:0000313" key="1">
    <source>
        <dbReference type="EMBL" id="MCI78601.1"/>
    </source>
</evidence>
<feature type="non-terminal residue" evidence="1">
    <location>
        <position position="75"/>
    </location>
</feature>
<dbReference type="Proteomes" id="UP000265520">
    <property type="component" value="Unassembled WGS sequence"/>
</dbReference>
<evidence type="ECO:0000313" key="2">
    <source>
        <dbReference type="Proteomes" id="UP000265520"/>
    </source>
</evidence>
<reference evidence="1 2" key="1">
    <citation type="journal article" date="2018" name="Front. Plant Sci.">
        <title>Red Clover (Trifolium pratense) and Zigzag Clover (T. medium) - A Picture of Genomic Similarities and Differences.</title>
        <authorList>
            <person name="Dluhosova J."/>
            <person name="Istvanek J."/>
            <person name="Nedelnik J."/>
            <person name="Repkova J."/>
        </authorList>
    </citation>
    <scope>NUCLEOTIDE SEQUENCE [LARGE SCALE GENOMIC DNA]</scope>
    <source>
        <strain evidence="2">cv. 10/8</strain>
        <tissue evidence="1">Leaf</tissue>
    </source>
</reference>
<name>A0A392UUM1_9FABA</name>
<gene>
    <name evidence="1" type="ORF">A2U01_0099871</name>
</gene>
<keyword evidence="2" id="KW-1185">Reference proteome</keyword>
<protein>
    <submittedName>
        <fullName evidence="1">Uncharacterized protein</fullName>
    </submittedName>
</protein>
<organism evidence="1 2">
    <name type="scientific">Trifolium medium</name>
    <dbReference type="NCBI Taxonomy" id="97028"/>
    <lineage>
        <taxon>Eukaryota</taxon>
        <taxon>Viridiplantae</taxon>
        <taxon>Streptophyta</taxon>
        <taxon>Embryophyta</taxon>
        <taxon>Tracheophyta</taxon>
        <taxon>Spermatophyta</taxon>
        <taxon>Magnoliopsida</taxon>
        <taxon>eudicotyledons</taxon>
        <taxon>Gunneridae</taxon>
        <taxon>Pentapetalae</taxon>
        <taxon>rosids</taxon>
        <taxon>fabids</taxon>
        <taxon>Fabales</taxon>
        <taxon>Fabaceae</taxon>
        <taxon>Papilionoideae</taxon>
        <taxon>50 kb inversion clade</taxon>
        <taxon>NPAAA clade</taxon>
        <taxon>Hologalegina</taxon>
        <taxon>IRL clade</taxon>
        <taxon>Trifolieae</taxon>
        <taxon>Trifolium</taxon>
    </lineage>
</organism>
<comment type="caution">
    <text evidence="1">The sequence shown here is derived from an EMBL/GenBank/DDBJ whole genome shotgun (WGS) entry which is preliminary data.</text>
</comment>